<dbReference type="Proteomes" id="UP000887574">
    <property type="component" value="Unplaced"/>
</dbReference>
<evidence type="ECO:0000256" key="1">
    <source>
        <dbReference type="SAM" id="SignalP"/>
    </source>
</evidence>
<name>A0A915DZR4_9BILA</name>
<proteinExistence type="predicted"/>
<protein>
    <submittedName>
        <fullName evidence="3">Uncharacterized protein</fullName>
    </submittedName>
</protein>
<dbReference type="AlphaFoldDB" id="A0A915DZR4"/>
<evidence type="ECO:0000313" key="3">
    <source>
        <dbReference type="WBParaSite" id="jg25408.1"/>
    </source>
</evidence>
<accession>A0A915DZR4</accession>
<sequence length="295" mass="33868">MILFFYLFLFFPAFTTHDIAEDEETCSKILRRGEVESKLRGIDLVKRPRLINTKESGDTFVLDSRLVGPENLKLDIGKLYGYQITGHLRMHETLTARSKTATRVDMQVHGGGPDCCPLNLTLSQIGEPYSEHFSKCHFAWKTVKMCVTQQQEAQLCDYTYKVGYAPKITNEAERIEKFGVYDMGLPIAEASSKMTAEMKNKFENEFSTTQTIDATVEYLKEHADYGKEEKRTGKIDIPAYYSFDVEIRQLVYRCYGVEAQTDIVDTFTDDPVKLENVFEREQQLKEAVGIKDDYC</sequence>
<organism evidence="2 3">
    <name type="scientific">Ditylenchus dipsaci</name>
    <dbReference type="NCBI Taxonomy" id="166011"/>
    <lineage>
        <taxon>Eukaryota</taxon>
        <taxon>Metazoa</taxon>
        <taxon>Ecdysozoa</taxon>
        <taxon>Nematoda</taxon>
        <taxon>Chromadorea</taxon>
        <taxon>Rhabditida</taxon>
        <taxon>Tylenchina</taxon>
        <taxon>Tylenchomorpha</taxon>
        <taxon>Sphaerularioidea</taxon>
        <taxon>Anguinidae</taxon>
        <taxon>Anguininae</taxon>
        <taxon>Ditylenchus</taxon>
    </lineage>
</organism>
<feature type="chain" id="PRO_5036849612" evidence="1">
    <location>
        <begin position="16"/>
        <end position="295"/>
    </location>
</feature>
<evidence type="ECO:0000313" key="2">
    <source>
        <dbReference type="Proteomes" id="UP000887574"/>
    </source>
</evidence>
<reference evidence="3" key="1">
    <citation type="submission" date="2022-11" db="UniProtKB">
        <authorList>
            <consortium name="WormBaseParasite"/>
        </authorList>
    </citation>
    <scope>IDENTIFICATION</scope>
</reference>
<dbReference type="WBParaSite" id="jg25408.1">
    <property type="protein sequence ID" value="jg25408.1"/>
    <property type="gene ID" value="jg25408"/>
</dbReference>
<feature type="signal peptide" evidence="1">
    <location>
        <begin position="1"/>
        <end position="15"/>
    </location>
</feature>
<keyword evidence="1" id="KW-0732">Signal</keyword>
<keyword evidence="2" id="KW-1185">Reference proteome</keyword>